<dbReference type="RefSeq" id="WP_050598402.1">
    <property type="nucleotide sequence ID" value="NZ_JAFJML010000025.1"/>
</dbReference>
<keyword evidence="3 6" id="KW-0812">Transmembrane</keyword>
<evidence type="ECO:0000256" key="1">
    <source>
        <dbReference type="ARBA" id="ARBA00004141"/>
    </source>
</evidence>
<feature type="transmembrane region" description="Helical" evidence="6">
    <location>
        <begin position="12"/>
        <end position="32"/>
    </location>
</feature>
<dbReference type="InterPro" id="IPR036259">
    <property type="entry name" value="MFS_trans_sf"/>
</dbReference>
<name>A0AAJ1FRG9_PANAN</name>
<sequence>MTFAASTFCRLSGTAAALTIFMAATLLPLSFTGGVVTTPAIQRMLGGSPEELSWLTNGFMLTFGSFLLTAGIAADDIGRKPVFLTGAALFCLSSIFTVLTNNLMMSGMLRCVQGLAAAMLLASGSALLARLYTGAARSRMFSLLGTVFGAGLAFGPLAVGLITDMLTWRWVYILFAVLSGCVLLAGMMFLPQSQQSSLSPSDKTGLALFTAALMGFTTAMMLLPTRGFSSLLTLALFLSSVLLFGGFIVRCLSVSNPVLDISLLRSRSFVGAMLLPVATCYCYIVLLIIIPLHLMGGNGFSESQSVVYLLALTSPMMIFPYFAALLTRWFSPAVVSASGLVLASAGLLFLGPALHNDSITLLLFSMLITGAGAALPWGLMDGLAISSVPVEKAGMAAGLFNTVRVAGEGIALAVVSAFLTNVNDLNLNKTVHGFAPHVIHLAASWLGGGNIQQAIALLPGIPREVVQVSYDNAYSLLFQVLSAITFVCAIIVWGMLGYKAHDLATAKTDSRDEHIRY</sequence>
<evidence type="ECO:0000256" key="5">
    <source>
        <dbReference type="ARBA" id="ARBA00023136"/>
    </source>
</evidence>
<dbReference type="GO" id="GO:0016020">
    <property type="term" value="C:membrane"/>
    <property type="evidence" value="ECO:0007669"/>
    <property type="project" value="UniProtKB-SubCell"/>
</dbReference>
<dbReference type="SUPFAM" id="SSF103473">
    <property type="entry name" value="MFS general substrate transporter"/>
    <property type="match status" value="1"/>
</dbReference>
<dbReference type="PROSITE" id="PS50850">
    <property type="entry name" value="MFS"/>
    <property type="match status" value="1"/>
</dbReference>
<feature type="transmembrane region" description="Helical" evidence="6">
    <location>
        <begin position="228"/>
        <end position="249"/>
    </location>
</feature>
<comment type="caution">
    <text evidence="8">The sequence shown here is derived from an EMBL/GenBank/DDBJ whole genome shotgun (WGS) entry which is preliminary data.</text>
</comment>
<accession>A0AAJ1FRG9</accession>
<keyword evidence="2" id="KW-0813">Transport</keyword>
<gene>
    <name evidence="8" type="ORF">NB703_003900</name>
</gene>
<feature type="transmembrane region" description="Helical" evidence="6">
    <location>
        <begin position="359"/>
        <end position="379"/>
    </location>
</feature>
<dbReference type="AlphaFoldDB" id="A0AAJ1FRG9"/>
<reference evidence="8" key="1">
    <citation type="submission" date="2022-06" db="EMBL/GenBank/DDBJ databases">
        <title>Dynamics of rice microbiomes reveals core vertical transmitted seed endophytes.</title>
        <authorList>
            <person name="Liao K."/>
            <person name="Zhang X."/>
        </authorList>
    </citation>
    <scope>NUCLEOTIDE SEQUENCE</scope>
    <source>
        <strain evidence="8">JT1-17</strain>
    </source>
</reference>
<organism evidence="8 9">
    <name type="scientific">Pantoea ananas</name>
    <name type="common">Erwinia uredovora</name>
    <dbReference type="NCBI Taxonomy" id="553"/>
    <lineage>
        <taxon>Bacteria</taxon>
        <taxon>Pseudomonadati</taxon>
        <taxon>Pseudomonadota</taxon>
        <taxon>Gammaproteobacteria</taxon>
        <taxon>Enterobacterales</taxon>
        <taxon>Erwiniaceae</taxon>
        <taxon>Pantoea</taxon>
    </lineage>
</organism>
<dbReference type="Pfam" id="PF07690">
    <property type="entry name" value="MFS_1"/>
    <property type="match status" value="1"/>
</dbReference>
<dbReference type="InterPro" id="IPR011701">
    <property type="entry name" value="MFS"/>
</dbReference>
<dbReference type="PANTHER" id="PTHR42718">
    <property type="entry name" value="MAJOR FACILITATOR SUPERFAMILY MULTIDRUG TRANSPORTER MFSC"/>
    <property type="match status" value="1"/>
</dbReference>
<feature type="transmembrane region" description="Helical" evidence="6">
    <location>
        <begin position="169"/>
        <end position="191"/>
    </location>
</feature>
<feature type="transmembrane region" description="Helical" evidence="6">
    <location>
        <begin position="52"/>
        <end position="74"/>
    </location>
</feature>
<evidence type="ECO:0000259" key="7">
    <source>
        <dbReference type="PROSITE" id="PS50850"/>
    </source>
</evidence>
<feature type="transmembrane region" description="Helical" evidence="6">
    <location>
        <begin position="306"/>
        <end position="326"/>
    </location>
</feature>
<feature type="transmembrane region" description="Helical" evidence="6">
    <location>
        <begin position="203"/>
        <end position="222"/>
    </location>
</feature>
<feature type="transmembrane region" description="Helical" evidence="6">
    <location>
        <begin position="141"/>
        <end position="163"/>
    </location>
</feature>
<dbReference type="Gene3D" id="1.20.1250.20">
    <property type="entry name" value="MFS general substrate transporter like domains"/>
    <property type="match status" value="1"/>
</dbReference>
<evidence type="ECO:0000256" key="2">
    <source>
        <dbReference type="ARBA" id="ARBA00022448"/>
    </source>
</evidence>
<dbReference type="Gene3D" id="1.20.1720.10">
    <property type="entry name" value="Multidrug resistance protein D"/>
    <property type="match status" value="1"/>
</dbReference>
<dbReference type="EMBL" id="JANFVX010000019">
    <property type="protein sequence ID" value="MCW0345807.1"/>
    <property type="molecule type" value="Genomic_DNA"/>
</dbReference>
<proteinExistence type="predicted"/>
<dbReference type="CDD" id="cd17321">
    <property type="entry name" value="MFS_MMR_MDR_like"/>
    <property type="match status" value="1"/>
</dbReference>
<feature type="transmembrane region" description="Helical" evidence="6">
    <location>
        <begin position="81"/>
        <end position="101"/>
    </location>
</feature>
<evidence type="ECO:0000256" key="4">
    <source>
        <dbReference type="ARBA" id="ARBA00022989"/>
    </source>
</evidence>
<feature type="transmembrane region" description="Helical" evidence="6">
    <location>
        <begin position="476"/>
        <end position="498"/>
    </location>
</feature>
<evidence type="ECO:0000313" key="8">
    <source>
        <dbReference type="EMBL" id="MCW0345807.1"/>
    </source>
</evidence>
<evidence type="ECO:0000313" key="9">
    <source>
        <dbReference type="Proteomes" id="UP001208888"/>
    </source>
</evidence>
<feature type="transmembrane region" description="Helical" evidence="6">
    <location>
        <begin position="107"/>
        <end position="129"/>
    </location>
</feature>
<protein>
    <submittedName>
        <fullName evidence="8">Multidrug resistance protein MdtD</fullName>
    </submittedName>
</protein>
<keyword evidence="4 6" id="KW-1133">Transmembrane helix</keyword>
<dbReference type="GO" id="GO:0022857">
    <property type="term" value="F:transmembrane transporter activity"/>
    <property type="evidence" value="ECO:0007669"/>
    <property type="project" value="InterPro"/>
</dbReference>
<evidence type="ECO:0000256" key="6">
    <source>
        <dbReference type="SAM" id="Phobius"/>
    </source>
</evidence>
<feature type="transmembrane region" description="Helical" evidence="6">
    <location>
        <begin position="269"/>
        <end position="294"/>
    </location>
</feature>
<dbReference type="Proteomes" id="UP001208888">
    <property type="component" value="Unassembled WGS sequence"/>
</dbReference>
<comment type="subcellular location">
    <subcellularLocation>
        <location evidence="1">Membrane</location>
        <topology evidence="1">Multi-pass membrane protein</topology>
    </subcellularLocation>
</comment>
<feature type="transmembrane region" description="Helical" evidence="6">
    <location>
        <begin position="399"/>
        <end position="419"/>
    </location>
</feature>
<evidence type="ECO:0000256" key="3">
    <source>
        <dbReference type="ARBA" id="ARBA00022692"/>
    </source>
</evidence>
<feature type="transmembrane region" description="Helical" evidence="6">
    <location>
        <begin position="333"/>
        <end position="353"/>
    </location>
</feature>
<keyword evidence="5 6" id="KW-0472">Membrane</keyword>
<dbReference type="InterPro" id="IPR020846">
    <property type="entry name" value="MFS_dom"/>
</dbReference>
<feature type="domain" description="Major facilitator superfamily (MFS) profile" evidence="7">
    <location>
        <begin position="16"/>
        <end position="500"/>
    </location>
</feature>
<dbReference type="PANTHER" id="PTHR42718:SF9">
    <property type="entry name" value="MAJOR FACILITATOR SUPERFAMILY MULTIDRUG TRANSPORTER MFSC"/>
    <property type="match status" value="1"/>
</dbReference>